<dbReference type="PANTHER" id="PTHR48106">
    <property type="entry name" value="QUINONE OXIDOREDUCTASE PIG3-RELATED"/>
    <property type="match status" value="1"/>
</dbReference>
<comment type="caution">
    <text evidence="4">The sequence shown here is derived from an EMBL/GenBank/DDBJ whole genome shotgun (WGS) entry which is preliminary data.</text>
</comment>
<dbReference type="RefSeq" id="WP_048473814.1">
    <property type="nucleotide sequence ID" value="NZ_JYNL01000069.1"/>
</dbReference>
<evidence type="ECO:0000259" key="3">
    <source>
        <dbReference type="SMART" id="SM00829"/>
    </source>
</evidence>
<dbReference type="PATRIC" id="fig|37916.4.peg.6919"/>
<dbReference type="EC" id="1.6.5.5" evidence="4"/>
<accession>A0A0J6Y3A3</accession>
<dbReference type="AlphaFoldDB" id="A0A0J6Y3A3"/>
<evidence type="ECO:0000256" key="1">
    <source>
        <dbReference type="ARBA" id="ARBA00022857"/>
    </source>
</evidence>
<dbReference type="Gene3D" id="3.40.50.720">
    <property type="entry name" value="NAD(P)-binding Rossmann-like Domain"/>
    <property type="match status" value="1"/>
</dbReference>
<dbReference type="InterPro" id="IPR014189">
    <property type="entry name" value="Quinone_OxRdtase_PIG3"/>
</dbReference>
<dbReference type="STRING" id="37916.MCHLDSM_06903"/>
<dbReference type="SUPFAM" id="SSF51735">
    <property type="entry name" value="NAD(P)-binding Rossmann-fold domains"/>
    <property type="match status" value="1"/>
</dbReference>
<evidence type="ECO:0000256" key="2">
    <source>
        <dbReference type="ARBA" id="ARBA00023002"/>
    </source>
</evidence>
<dbReference type="Pfam" id="PF13602">
    <property type="entry name" value="ADH_zinc_N_2"/>
    <property type="match status" value="1"/>
</dbReference>
<dbReference type="SUPFAM" id="SSF50129">
    <property type="entry name" value="GroES-like"/>
    <property type="match status" value="1"/>
</dbReference>
<dbReference type="PANTHER" id="PTHR48106:SF8">
    <property type="entry name" value="OS02G0805600 PROTEIN"/>
    <property type="match status" value="1"/>
</dbReference>
<dbReference type="Proteomes" id="UP000036513">
    <property type="component" value="Unassembled WGS sequence"/>
</dbReference>
<dbReference type="GO" id="GO:0003960">
    <property type="term" value="F:quinone reductase (NADPH) activity"/>
    <property type="evidence" value="ECO:0007669"/>
    <property type="project" value="UniProtKB-EC"/>
</dbReference>
<dbReference type="InterPro" id="IPR011032">
    <property type="entry name" value="GroES-like_sf"/>
</dbReference>
<dbReference type="InterPro" id="IPR020843">
    <property type="entry name" value="ER"/>
</dbReference>
<keyword evidence="1" id="KW-0521">NADP</keyword>
<dbReference type="InterPro" id="IPR013154">
    <property type="entry name" value="ADH-like_N"/>
</dbReference>
<keyword evidence="2 4" id="KW-0560">Oxidoreductase</keyword>
<protein>
    <submittedName>
        <fullName evidence="4">Quinone oxidoreductase 1</fullName>
        <ecNumber evidence="4">1.6.5.5</ecNumber>
    </submittedName>
</protein>
<evidence type="ECO:0000313" key="4">
    <source>
        <dbReference type="EMBL" id="KMO67651.1"/>
    </source>
</evidence>
<dbReference type="NCBIfam" id="TIGR02824">
    <property type="entry name" value="quinone_pig3"/>
    <property type="match status" value="1"/>
</dbReference>
<dbReference type="SMR" id="A0A0J6Y3A3"/>
<sequence length="344" mass="35482">MTSAVLFDRPGPPDVLRWRPVDPVRPGPGEVVIRVAAAGVNNADLMQRRGRYPVPARAPRPLGLECSGTITDLGADVTAWSVGDRVCALLDGGGYADEVAVPATQVMRIPAGLSDIEAAAVPEVAATVYSNLAMVARLTAGRTVLIHGAGGGIGTFAIQWASAIGARVITTAGSPTKTRAGLEMGADVAIDYRSEDFVAATLAATGGRGVDAILDVVGADYLARNVECLAPDGHLAIIGGDTAPAPLDLGLLMSKRASVTATMLRARPAHQKAEIIAGVTRDVLPLFDSGAVRVVVDTIVPIAQAARAHELMESGRTVGKVILDNRHRTDTQAVRVSGAGTSVE</sequence>
<dbReference type="Pfam" id="PF08240">
    <property type="entry name" value="ADH_N"/>
    <property type="match status" value="1"/>
</dbReference>
<proteinExistence type="predicted"/>
<dbReference type="EMBL" id="JYNL01000069">
    <property type="protein sequence ID" value="KMO67651.1"/>
    <property type="molecule type" value="Genomic_DNA"/>
</dbReference>
<reference evidence="4 5" key="1">
    <citation type="journal article" date="2015" name="Genome Biol. Evol.">
        <title>Characterization of Three Mycobacterium spp. with Potential Use in Bioremediation by Genome Sequencing and Comparative Genomics.</title>
        <authorList>
            <person name="Das S."/>
            <person name="Pettersson B.M."/>
            <person name="Behra P.R."/>
            <person name="Ramesh M."/>
            <person name="Dasgupta S."/>
            <person name="Bhattacharya A."/>
            <person name="Kirsebom L.A."/>
        </authorList>
    </citation>
    <scope>NUCLEOTIDE SEQUENCE [LARGE SCALE GENOMIC DNA]</scope>
    <source>
        <strain evidence="4 5">DSM 43826</strain>
    </source>
</reference>
<keyword evidence="5" id="KW-1185">Reference proteome</keyword>
<organism evidence="4 5">
    <name type="scientific">Mycolicibacterium chlorophenolicum</name>
    <dbReference type="NCBI Taxonomy" id="37916"/>
    <lineage>
        <taxon>Bacteria</taxon>
        <taxon>Bacillati</taxon>
        <taxon>Actinomycetota</taxon>
        <taxon>Actinomycetes</taxon>
        <taxon>Mycobacteriales</taxon>
        <taxon>Mycobacteriaceae</taxon>
        <taxon>Mycolicibacterium</taxon>
    </lineage>
</organism>
<name>A0A0J6Y3A3_9MYCO</name>
<dbReference type="SMART" id="SM00829">
    <property type="entry name" value="PKS_ER"/>
    <property type="match status" value="1"/>
</dbReference>
<dbReference type="Gene3D" id="3.90.180.10">
    <property type="entry name" value="Medium-chain alcohol dehydrogenases, catalytic domain"/>
    <property type="match status" value="1"/>
</dbReference>
<gene>
    <name evidence="4" type="primary">qorA_3</name>
    <name evidence="4" type="ORF">MCHLDSM_06903</name>
</gene>
<dbReference type="GO" id="GO:0070402">
    <property type="term" value="F:NADPH binding"/>
    <property type="evidence" value="ECO:0007669"/>
    <property type="project" value="TreeGrafter"/>
</dbReference>
<dbReference type="InterPro" id="IPR036291">
    <property type="entry name" value="NAD(P)-bd_dom_sf"/>
</dbReference>
<evidence type="ECO:0000313" key="5">
    <source>
        <dbReference type="Proteomes" id="UP000036513"/>
    </source>
</evidence>
<dbReference type="CDD" id="cd05276">
    <property type="entry name" value="p53_inducible_oxidoreductase"/>
    <property type="match status" value="1"/>
</dbReference>
<feature type="domain" description="Enoyl reductase (ER)" evidence="3">
    <location>
        <begin position="11"/>
        <end position="323"/>
    </location>
</feature>